<dbReference type="InterPro" id="IPR019734">
    <property type="entry name" value="TPR_rpt"/>
</dbReference>
<feature type="repeat" description="TPR" evidence="1">
    <location>
        <begin position="12"/>
        <end position="45"/>
    </location>
</feature>
<organism evidence="2 3">
    <name type="scientific">Candidatus Zambryskibacteria bacterium RIFCSPHIGHO2_01_FULL_49_18</name>
    <dbReference type="NCBI Taxonomy" id="1802740"/>
    <lineage>
        <taxon>Bacteria</taxon>
        <taxon>Candidatus Zambryskiibacteriota</taxon>
    </lineage>
</organism>
<dbReference type="Gene3D" id="1.25.40.10">
    <property type="entry name" value="Tetratricopeptide repeat domain"/>
    <property type="match status" value="1"/>
</dbReference>
<dbReference type="Pfam" id="PF13432">
    <property type="entry name" value="TPR_16"/>
    <property type="match status" value="1"/>
</dbReference>
<feature type="repeat" description="TPR" evidence="1">
    <location>
        <begin position="145"/>
        <end position="178"/>
    </location>
</feature>
<proteinExistence type="predicted"/>
<dbReference type="InterPro" id="IPR011990">
    <property type="entry name" value="TPR-like_helical_dom_sf"/>
</dbReference>
<gene>
    <name evidence="2" type="ORF">A2758_01185</name>
</gene>
<accession>A0A1G2T5E0</accession>
<dbReference type="PROSITE" id="PS50005">
    <property type="entry name" value="TPR"/>
    <property type="match status" value="2"/>
</dbReference>
<evidence type="ECO:0000313" key="3">
    <source>
        <dbReference type="Proteomes" id="UP000178612"/>
    </source>
</evidence>
<dbReference type="AlphaFoldDB" id="A0A1G2T5E0"/>
<dbReference type="Pfam" id="PF13181">
    <property type="entry name" value="TPR_8"/>
    <property type="match status" value="1"/>
</dbReference>
<keyword evidence="1" id="KW-0802">TPR repeat</keyword>
<name>A0A1G2T5E0_9BACT</name>
<evidence type="ECO:0000313" key="2">
    <source>
        <dbReference type="EMBL" id="OHA92473.1"/>
    </source>
</evidence>
<evidence type="ECO:0008006" key="4">
    <source>
        <dbReference type="Google" id="ProtNLM"/>
    </source>
</evidence>
<sequence length="193" mass="20831">MQKHVANYPLDARAHLQLSYAYRIVGDGTTAIKEIESAILLSPKKIGFYIEKGTVEWDMGDMKSAQKDFNTAYTLGPQFSVLAVYSAAGNFAAGDNAEADKILTKVFGTTNVDSDILAVAYYRAKNWPRLINMLKLRTEKPDAGASAWFSLAAAHYTAGDKANAIKSINTAIAKYPDSASAGASAIKQIQEGK</sequence>
<dbReference type="EMBL" id="MHVJ01000001">
    <property type="protein sequence ID" value="OHA92473.1"/>
    <property type="molecule type" value="Genomic_DNA"/>
</dbReference>
<reference evidence="2 3" key="1">
    <citation type="journal article" date="2016" name="Nat. Commun.">
        <title>Thousands of microbial genomes shed light on interconnected biogeochemical processes in an aquifer system.</title>
        <authorList>
            <person name="Anantharaman K."/>
            <person name="Brown C.T."/>
            <person name="Hug L.A."/>
            <person name="Sharon I."/>
            <person name="Castelle C.J."/>
            <person name="Probst A.J."/>
            <person name="Thomas B.C."/>
            <person name="Singh A."/>
            <person name="Wilkins M.J."/>
            <person name="Karaoz U."/>
            <person name="Brodie E.L."/>
            <person name="Williams K.H."/>
            <person name="Hubbard S.S."/>
            <person name="Banfield J.F."/>
        </authorList>
    </citation>
    <scope>NUCLEOTIDE SEQUENCE [LARGE SCALE GENOMIC DNA]</scope>
</reference>
<dbReference type="Proteomes" id="UP000178612">
    <property type="component" value="Unassembled WGS sequence"/>
</dbReference>
<protein>
    <recommendedName>
        <fullName evidence="4">Outer membrane lipoprotein BamD-like domain-containing protein</fullName>
    </recommendedName>
</protein>
<comment type="caution">
    <text evidence="2">The sequence shown here is derived from an EMBL/GenBank/DDBJ whole genome shotgun (WGS) entry which is preliminary data.</text>
</comment>
<evidence type="ECO:0000256" key="1">
    <source>
        <dbReference type="PROSITE-ProRule" id="PRU00339"/>
    </source>
</evidence>
<dbReference type="SUPFAM" id="SSF48452">
    <property type="entry name" value="TPR-like"/>
    <property type="match status" value="1"/>
</dbReference>
<dbReference type="SMART" id="SM00028">
    <property type="entry name" value="TPR"/>
    <property type="match status" value="3"/>
</dbReference>